<proteinExistence type="predicted"/>
<protein>
    <submittedName>
        <fullName evidence="1">Uncharacterized protein</fullName>
    </submittedName>
</protein>
<comment type="caution">
    <text evidence="1">The sequence shown here is derived from an EMBL/GenBank/DDBJ whole genome shotgun (WGS) entry which is preliminary data.</text>
</comment>
<dbReference type="RefSeq" id="WP_118679656.1">
    <property type="nucleotide sequence ID" value="NZ_JACRSX010000001.1"/>
</dbReference>
<reference evidence="1 2" key="1">
    <citation type="submission" date="2020-08" db="EMBL/GenBank/DDBJ databases">
        <title>Genome public.</title>
        <authorList>
            <person name="Liu C."/>
            <person name="Sun Q."/>
        </authorList>
    </citation>
    <scope>NUCLEOTIDE SEQUENCE [LARGE SCALE GENOMIC DNA]</scope>
    <source>
        <strain evidence="1 2">NSJ-37</strain>
    </source>
</reference>
<keyword evidence="2" id="KW-1185">Reference proteome</keyword>
<gene>
    <name evidence="1" type="ORF">H8704_01685</name>
</gene>
<accession>A0ABR7MZU1</accession>
<sequence length="184" mass="21061">MANVQNQDFSLLSQKEIDTLIDFINEKREGVDSSVLNQESIDKLLEMLRFNNGRAKKEEILHMGEVEGTLADLITVRHGDDVCALEYSVDEANDFVRLEAVNTVTKERMEITPKMFNEGDGELWGHCIAPLVLHRMARALKVKYTAETYENLCKRYAKYIYGDASRKLPFLFMPGNRENIGNIL</sequence>
<evidence type="ECO:0000313" key="2">
    <source>
        <dbReference type="Proteomes" id="UP000606193"/>
    </source>
</evidence>
<name>A0ABR7MZU1_9FIRM</name>
<organism evidence="1 2">
    <name type="scientific">Jutongia huaianensis</name>
    <dbReference type="NCBI Taxonomy" id="2763668"/>
    <lineage>
        <taxon>Bacteria</taxon>
        <taxon>Bacillati</taxon>
        <taxon>Bacillota</taxon>
        <taxon>Clostridia</taxon>
        <taxon>Lachnospirales</taxon>
        <taxon>Lachnospiraceae</taxon>
        <taxon>Jutongia</taxon>
    </lineage>
</organism>
<dbReference type="Proteomes" id="UP000606193">
    <property type="component" value="Unassembled WGS sequence"/>
</dbReference>
<dbReference type="EMBL" id="JACRSX010000001">
    <property type="protein sequence ID" value="MBC8561352.1"/>
    <property type="molecule type" value="Genomic_DNA"/>
</dbReference>
<evidence type="ECO:0000313" key="1">
    <source>
        <dbReference type="EMBL" id="MBC8561352.1"/>
    </source>
</evidence>